<protein>
    <recommendedName>
        <fullName evidence="1">YdhG-like domain-containing protein</fullName>
    </recommendedName>
</protein>
<proteinExistence type="predicted"/>
<dbReference type="EMBL" id="CP047897">
    <property type="protein sequence ID" value="QHL87051.1"/>
    <property type="molecule type" value="Genomic_DNA"/>
</dbReference>
<dbReference type="RefSeq" id="WP_160690054.1">
    <property type="nucleotide sequence ID" value="NZ_CP047897.1"/>
</dbReference>
<evidence type="ECO:0000259" key="1">
    <source>
        <dbReference type="Pfam" id="PF08818"/>
    </source>
</evidence>
<dbReference type="AlphaFoldDB" id="A0A6P1NYY9"/>
<evidence type="ECO:0000313" key="3">
    <source>
        <dbReference type="Proteomes" id="UP000464214"/>
    </source>
</evidence>
<sequence length="201" mass="22726">MATSVKLTPAQQEEKINAFFTNAPAFAQPICEKLREAIAAADPELQPSWKWGTPVYEKKGHTMVCAISAHKQHVNMTFFQGALIPDTYALFTTGLDAKNMRTIKYTDASQVNEEQVMEYVKAAAQIKTAPASKSTERAVIEIPQDLKQALSEARQLEAFEKMAYTHRKEYVRWVSEAKRPETRNNRIAKTVERISEGKKFS</sequence>
<reference evidence="2 3" key="1">
    <citation type="submission" date="2020-01" db="EMBL/GenBank/DDBJ databases">
        <authorList>
            <person name="Kim M."/>
        </authorList>
    </citation>
    <scope>NUCLEOTIDE SEQUENCE [LARGE SCALE GENOMIC DNA]</scope>
    <source>
        <strain evidence="2 3">BT10</strain>
    </source>
</reference>
<feature type="domain" description="YdhG-like" evidence="1">
    <location>
        <begin position="28"/>
        <end position="123"/>
    </location>
</feature>
<dbReference type="KEGG" id="nib:GU926_06210"/>
<accession>A0A6P1NYY9</accession>
<dbReference type="InterPro" id="IPR014922">
    <property type="entry name" value="YdhG-like"/>
</dbReference>
<evidence type="ECO:0000313" key="2">
    <source>
        <dbReference type="EMBL" id="QHL87051.1"/>
    </source>
</evidence>
<dbReference type="Gene3D" id="3.90.1150.200">
    <property type="match status" value="1"/>
</dbReference>
<keyword evidence="3" id="KW-1185">Reference proteome</keyword>
<dbReference type="SUPFAM" id="SSF159888">
    <property type="entry name" value="YdhG-like"/>
    <property type="match status" value="1"/>
</dbReference>
<dbReference type="Pfam" id="PF13376">
    <property type="entry name" value="OmdA"/>
    <property type="match status" value="1"/>
</dbReference>
<dbReference type="Proteomes" id="UP000464214">
    <property type="component" value="Chromosome"/>
</dbReference>
<dbReference type="Pfam" id="PF08818">
    <property type="entry name" value="DUF1801"/>
    <property type="match status" value="1"/>
</dbReference>
<organism evidence="2 3">
    <name type="scientific">Nibribacter ruber</name>
    <dbReference type="NCBI Taxonomy" id="2698458"/>
    <lineage>
        <taxon>Bacteria</taxon>
        <taxon>Pseudomonadati</taxon>
        <taxon>Bacteroidota</taxon>
        <taxon>Cytophagia</taxon>
        <taxon>Cytophagales</taxon>
        <taxon>Hymenobacteraceae</taxon>
        <taxon>Nibribacter</taxon>
    </lineage>
</organism>
<gene>
    <name evidence="2" type="ORF">GU926_06210</name>
</gene>
<name>A0A6P1NYY9_9BACT</name>